<gene>
    <name evidence="1" type="ORF">J2800_003228</name>
</gene>
<comment type="caution">
    <text evidence="1">The sequence shown here is derived from an EMBL/GenBank/DDBJ whole genome shotgun (WGS) entry which is preliminary data.</text>
</comment>
<dbReference type="PANTHER" id="PTHR18964:SF174">
    <property type="entry name" value="D-ALLOSE KINASE-RELATED"/>
    <property type="match status" value="1"/>
</dbReference>
<dbReference type="EMBL" id="JAVDRL010000009">
    <property type="protein sequence ID" value="MDR6532470.1"/>
    <property type="molecule type" value="Genomic_DNA"/>
</dbReference>
<dbReference type="InterPro" id="IPR000600">
    <property type="entry name" value="ROK"/>
</dbReference>
<dbReference type="InterPro" id="IPR049874">
    <property type="entry name" value="ROK_cs"/>
</dbReference>
<dbReference type="GO" id="GO:0008865">
    <property type="term" value="F:fructokinase activity"/>
    <property type="evidence" value="ECO:0007669"/>
    <property type="project" value="UniProtKB-EC"/>
</dbReference>
<name>A0ABU1N302_9CAUL</name>
<dbReference type="SUPFAM" id="SSF53067">
    <property type="entry name" value="Actin-like ATPase domain"/>
    <property type="match status" value="1"/>
</dbReference>
<accession>A0ABU1N302</accession>
<protein>
    <submittedName>
        <fullName evidence="1">Fructokinase</fullName>
        <ecNumber evidence="1">2.7.1.4</ecNumber>
    </submittedName>
</protein>
<organism evidence="1 2">
    <name type="scientific">Caulobacter rhizosphaerae</name>
    <dbReference type="NCBI Taxonomy" id="2010972"/>
    <lineage>
        <taxon>Bacteria</taxon>
        <taxon>Pseudomonadati</taxon>
        <taxon>Pseudomonadota</taxon>
        <taxon>Alphaproteobacteria</taxon>
        <taxon>Caulobacterales</taxon>
        <taxon>Caulobacteraceae</taxon>
        <taxon>Caulobacter</taxon>
    </lineage>
</organism>
<keyword evidence="2" id="KW-1185">Reference proteome</keyword>
<proteinExistence type="predicted"/>
<dbReference type="CDD" id="cd24066">
    <property type="entry name" value="ASKHA_NBD_ROK_EcFRK-like"/>
    <property type="match status" value="1"/>
</dbReference>
<dbReference type="EC" id="2.7.1.4" evidence="1"/>
<keyword evidence="1" id="KW-0808">Transferase</keyword>
<dbReference type="Gene3D" id="3.30.420.40">
    <property type="match status" value="2"/>
</dbReference>
<dbReference type="Proteomes" id="UP001262754">
    <property type="component" value="Unassembled WGS sequence"/>
</dbReference>
<evidence type="ECO:0000313" key="2">
    <source>
        <dbReference type="Proteomes" id="UP001262754"/>
    </source>
</evidence>
<evidence type="ECO:0000313" key="1">
    <source>
        <dbReference type="EMBL" id="MDR6532470.1"/>
    </source>
</evidence>
<dbReference type="Pfam" id="PF00480">
    <property type="entry name" value="ROK"/>
    <property type="match status" value="1"/>
</dbReference>
<reference evidence="1 2" key="1">
    <citation type="submission" date="2023-07" db="EMBL/GenBank/DDBJ databases">
        <title>Sorghum-associated microbial communities from plants grown in Nebraska, USA.</title>
        <authorList>
            <person name="Schachtman D."/>
        </authorList>
    </citation>
    <scope>NUCLEOTIDE SEQUENCE [LARGE SCALE GENOMIC DNA]</scope>
    <source>
        <strain evidence="1 2">DS2154</strain>
    </source>
</reference>
<dbReference type="PANTHER" id="PTHR18964">
    <property type="entry name" value="ROK (REPRESSOR, ORF, KINASE) FAMILY"/>
    <property type="match status" value="1"/>
</dbReference>
<dbReference type="PROSITE" id="PS01125">
    <property type="entry name" value="ROK"/>
    <property type="match status" value="1"/>
</dbReference>
<dbReference type="InterPro" id="IPR043129">
    <property type="entry name" value="ATPase_NBD"/>
</dbReference>
<sequence>MIQVGIDFGGTKVEAAALDAQGNYLARVRAPNPGAYDAAIETVRDLIAQVEQQAGGRGTIGVGSPGSISPTTGVMRNSNSVYLNGRTFREDLTAALGRPVRLANDANCLALSEAVDGAAAGARVAFAIILGTGCGGGLAVDGRLVEGPNGVAGEWGHIPLPWPTPQELPGPRCWCGQHGCLEMWVSGTGLQRDFAAATGLQVTGEAIIARFRQGEPAAVAAFDRYVDRLGRAIAVLVNIADPDVLVLGGGLSNVGEIYERLPALIAPRVFSDRWSARIAPARWGDASGVRGAARLWNDQPDTQAALRVPA</sequence>
<dbReference type="RefSeq" id="WP_310032994.1">
    <property type="nucleotide sequence ID" value="NZ_JAVDRL010000009.1"/>
</dbReference>